<dbReference type="AlphaFoldDB" id="A0A3P8X4P2"/>
<name>A0A3P8X4P2_CYNSE</name>
<dbReference type="Proteomes" id="UP000265120">
    <property type="component" value="Chromosome 6"/>
</dbReference>
<evidence type="ECO:0000256" key="7">
    <source>
        <dbReference type="ARBA" id="ARBA00023242"/>
    </source>
</evidence>
<dbReference type="OMA" id="GCFWDIN"/>
<keyword evidence="7" id="KW-0539">Nucleus</keyword>
<keyword evidence="5" id="KW-0479">Metal-binding</keyword>
<proteinExistence type="inferred from homology"/>
<evidence type="ECO:0000256" key="4">
    <source>
        <dbReference type="ARBA" id="ARBA00022722"/>
    </source>
</evidence>
<reference evidence="9 10" key="1">
    <citation type="journal article" date="2014" name="Nat. Genet.">
        <title>Whole-genome sequence of a flatfish provides insights into ZW sex chromosome evolution and adaptation to a benthic lifestyle.</title>
        <authorList>
            <person name="Chen S."/>
            <person name="Zhang G."/>
            <person name="Shao C."/>
            <person name="Huang Q."/>
            <person name="Liu G."/>
            <person name="Zhang P."/>
            <person name="Song W."/>
            <person name="An N."/>
            <person name="Chalopin D."/>
            <person name="Volff J.N."/>
            <person name="Hong Y."/>
            <person name="Li Q."/>
            <person name="Sha Z."/>
            <person name="Zhou H."/>
            <person name="Xie M."/>
            <person name="Yu Q."/>
            <person name="Liu Y."/>
            <person name="Xiang H."/>
            <person name="Wang N."/>
            <person name="Wu K."/>
            <person name="Yang C."/>
            <person name="Zhou Q."/>
            <person name="Liao X."/>
            <person name="Yang L."/>
            <person name="Hu Q."/>
            <person name="Zhang J."/>
            <person name="Meng L."/>
            <person name="Jin L."/>
            <person name="Tian Y."/>
            <person name="Lian J."/>
            <person name="Yang J."/>
            <person name="Miao G."/>
            <person name="Liu S."/>
            <person name="Liang Z."/>
            <person name="Yan F."/>
            <person name="Li Y."/>
            <person name="Sun B."/>
            <person name="Zhang H."/>
            <person name="Zhang J."/>
            <person name="Zhu Y."/>
            <person name="Du M."/>
            <person name="Zhao Y."/>
            <person name="Schartl M."/>
            <person name="Tang Q."/>
            <person name="Wang J."/>
        </authorList>
    </citation>
    <scope>NUCLEOTIDE SEQUENCE</scope>
</reference>
<accession>A0A3P8X4P2</accession>
<comment type="subcellular location">
    <subcellularLocation>
        <location evidence="2">Nucleus</location>
    </subcellularLocation>
</comment>
<protein>
    <submittedName>
        <fullName evidence="9">Harbinger transposase derived 1</fullName>
    </submittedName>
</protein>
<evidence type="ECO:0000256" key="2">
    <source>
        <dbReference type="ARBA" id="ARBA00004123"/>
    </source>
</evidence>
<evidence type="ECO:0000256" key="1">
    <source>
        <dbReference type="ARBA" id="ARBA00001968"/>
    </source>
</evidence>
<evidence type="ECO:0000256" key="3">
    <source>
        <dbReference type="ARBA" id="ARBA00006958"/>
    </source>
</evidence>
<dbReference type="InterPro" id="IPR045249">
    <property type="entry name" value="HARBI1-like"/>
</dbReference>
<dbReference type="GO" id="GO:0016787">
    <property type="term" value="F:hydrolase activity"/>
    <property type="evidence" value="ECO:0007669"/>
    <property type="project" value="UniProtKB-KW"/>
</dbReference>
<keyword evidence="4" id="KW-0540">Nuclease</keyword>
<evidence type="ECO:0000313" key="10">
    <source>
        <dbReference type="Proteomes" id="UP000265120"/>
    </source>
</evidence>
<dbReference type="Ensembl" id="ENSCSET00000034359.1">
    <property type="protein sequence ID" value="ENSCSEP00000033922.1"/>
    <property type="gene ID" value="ENSCSEG00000021752.1"/>
</dbReference>
<dbReference type="GO" id="GO:0004518">
    <property type="term" value="F:nuclease activity"/>
    <property type="evidence" value="ECO:0007669"/>
    <property type="project" value="UniProtKB-KW"/>
</dbReference>
<dbReference type="InParanoid" id="A0A3P8X4P2"/>
<dbReference type="PANTHER" id="PTHR22930:SF206">
    <property type="entry name" value="NUCLEASE HARBI1"/>
    <property type="match status" value="1"/>
</dbReference>
<keyword evidence="10" id="KW-1185">Reference proteome</keyword>
<dbReference type="GeneTree" id="ENSGT00940000163250"/>
<sequence length="417" mass="47110">MESNPTNELAPLLALIGPVLSSTLPAEFELQLFEQVRLKTSLLLRRRRLREQRERQRRTRQYLRRRRAFLLSSLAAALSLLSATDTQTVVPNPKRRQNFWTMAQRFNDDEFKSQFHVSRSTFDHLLQLIGPAIKRKETTSVVPIEPGRRLAITLWWLARSGEYRGISGFFGVGVGTVCSIIRQVCTTIVERLLHRFVSLPSDQQLDETLQAFKDRCYPQCAGAIGVTHIPVTATRKNPEQYLNKNGWHSVILFTDVHAGCPGSSSSTTVLSSSSLSMKAVEIHLIGDVSFPLKPWLMKGYSSEEQLTSEQRRFSFTLSSGLSVVDAAFACLRGRWRCLLKKVDMDMAPKIITTCCILHNICEVQGDHFLPEWNTEVRPLDGSGRQPDMDPSVSESYGTAEAMRDTIQEVRVHVFGQS</sequence>
<dbReference type="GO" id="GO:0046872">
    <property type="term" value="F:metal ion binding"/>
    <property type="evidence" value="ECO:0007669"/>
    <property type="project" value="UniProtKB-KW"/>
</dbReference>
<evidence type="ECO:0000313" key="9">
    <source>
        <dbReference type="Ensembl" id="ENSCSEP00000033922.1"/>
    </source>
</evidence>
<dbReference type="InterPro" id="IPR027806">
    <property type="entry name" value="HARBI1_dom"/>
</dbReference>
<keyword evidence="6" id="KW-0378">Hydrolase</keyword>
<organism evidence="9 10">
    <name type="scientific">Cynoglossus semilaevis</name>
    <name type="common">Tongue sole</name>
    <dbReference type="NCBI Taxonomy" id="244447"/>
    <lineage>
        <taxon>Eukaryota</taxon>
        <taxon>Metazoa</taxon>
        <taxon>Chordata</taxon>
        <taxon>Craniata</taxon>
        <taxon>Vertebrata</taxon>
        <taxon>Euteleostomi</taxon>
        <taxon>Actinopterygii</taxon>
        <taxon>Neopterygii</taxon>
        <taxon>Teleostei</taxon>
        <taxon>Neoteleostei</taxon>
        <taxon>Acanthomorphata</taxon>
        <taxon>Carangaria</taxon>
        <taxon>Pleuronectiformes</taxon>
        <taxon>Pleuronectoidei</taxon>
        <taxon>Cynoglossidae</taxon>
        <taxon>Cynoglossinae</taxon>
        <taxon>Cynoglossus</taxon>
    </lineage>
</organism>
<evidence type="ECO:0000259" key="8">
    <source>
        <dbReference type="Pfam" id="PF13359"/>
    </source>
</evidence>
<evidence type="ECO:0000256" key="6">
    <source>
        <dbReference type="ARBA" id="ARBA00022801"/>
    </source>
</evidence>
<dbReference type="Pfam" id="PF13359">
    <property type="entry name" value="DDE_Tnp_4"/>
    <property type="match status" value="1"/>
</dbReference>
<dbReference type="GO" id="GO:0005634">
    <property type="term" value="C:nucleus"/>
    <property type="evidence" value="ECO:0007669"/>
    <property type="project" value="UniProtKB-SubCell"/>
</dbReference>
<dbReference type="PANTHER" id="PTHR22930">
    <property type="match status" value="1"/>
</dbReference>
<feature type="domain" description="DDE Tnp4" evidence="8">
    <location>
        <begin position="252"/>
        <end position="359"/>
    </location>
</feature>
<evidence type="ECO:0000256" key="5">
    <source>
        <dbReference type="ARBA" id="ARBA00022723"/>
    </source>
</evidence>
<comment type="cofactor">
    <cofactor evidence="1">
        <name>a divalent metal cation</name>
        <dbReference type="ChEBI" id="CHEBI:60240"/>
    </cofactor>
</comment>
<reference evidence="9" key="2">
    <citation type="submission" date="2025-08" db="UniProtKB">
        <authorList>
            <consortium name="Ensembl"/>
        </authorList>
    </citation>
    <scope>IDENTIFICATION</scope>
</reference>
<comment type="similarity">
    <text evidence="3">Belongs to the HARBI1 family.</text>
</comment>
<reference evidence="9" key="3">
    <citation type="submission" date="2025-09" db="UniProtKB">
        <authorList>
            <consortium name="Ensembl"/>
        </authorList>
    </citation>
    <scope>IDENTIFICATION</scope>
</reference>